<feature type="domain" description="Aldehyde oxidase/xanthine dehydrogenase a/b hammerhead" evidence="1">
    <location>
        <begin position="203"/>
        <end position="281"/>
    </location>
</feature>
<gene>
    <name evidence="2" type="ORF">FHS49_000921</name>
</gene>
<dbReference type="SMART" id="SM01008">
    <property type="entry name" value="Ald_Xan_dh_C"/>
    <property type="match status" value="1"/>
</dbReference>
<dbReference type="InterPro" id="IPR000674">
    <property type="entry name" value="Ald_Oxase/Xan_DH_a/b"/>
</dbReference>
<dbReference type="SUPFAM" id="SSF54665">
    <property type="entry name" value="CO dehydrogenase molybdoprotein N-domain-like"/>
    <property type="match status" value="1"/>
</dbReference>
<comment type="caution">
    <text evidence="2">The sequence shown here is derived from an EMBL/GenBank/DDBJ whole genome shotgun (WGS) entry which is preliminary data.</text>
</comment>
<dbReference type="PROSITE" id="PS51318">
    <property type="entry name" value="TAT"/>
    <property type="match status" value="1"/>
</dbReference>
<keyword evidence="3" id="KW-1185">Reference proteome</keyword>
<evidence type="ECO:0000313" key="2">
    <source>
        <dbReference type="EMBL" id="MBB5684930.1"/>
    </source>
</evidence>
<dbReference type="Proteomes" id="UP000549617">
    <property type="component" value="Unassembled WGS sequence"/>
</dbReference>
<evidence type="ECO:0000259" key="1">
    <source>
        <dbReference type="SMART" id="SM01008"/>
    </source>
</evidence>
<protein>
    <submittedName>
        <fullName evidence="2">CO/xanthine dehydrogenase Mo-binding subunit</fullName>
    </submittedName>
</protein>
<evidence type="ECO:0000313" key="3">
    <source>
        <dbReference type="Proteomes" id="UP000549617"/>
    </source>
</evidence>
<sequence length="725" mass="77756">MTDIVFTRRGFIKAGALGVLVLGTDISGAVAQAPGAAVELGAYLGIAEDGAVTIVSPASEMGQGAYDALARMVAEELECAWDSVSVRAPWADERFRNPLSKIQRTVNSETISGYYSPLRKVGAAAREMLISAAAQHWGVDPAGLTATQGRIAHAASGRSISYGQLAAAAAALPVPSEPKLKAAKDFKLIGKAIPRKDLSAKVFGTAEFGADIFEPGMLTAMLSLAPHPMCKITHVDSAKAQTMPGVIKIVPVDGGVAVIADNFWHARKASEAIVLEYEAAPTAELSDDVIADRFSKALIEVPGQTFPETDFSVFPPKMIQPDRPQVAKALESAASVLDMTYDVPHLAHAAMEPLVCSAKLTPEGLLVRGPLQAPEVSRQVAADIAALPLDKVRVEMTFLGGAFGRKWATDFVRIAVQAAIAMPGRMVRTMWTREQDFTMDQFRPAFRARIRAALSDTGEIAGMHSQITGPSIWRYQKKKQIPGMADPSVAAMLIYDRYKFPNKLMEFHEVELGIPAGYWRSVTLSQVAFFAESAIDEIAVATKQDAYTLRRNLLSGPGHGRLVAVMDKAAAMIGWENPRQPNVGRGIAIAYGADSFCAMAAEVEVTERMFNIRRLVCAFDCGRIIDPSSLEAQISGGIVFGLQATLWGEVPFADGRPQVQNFGEFRMPLISDIPPIDVHLVDSDHPPAGAGEASTPLVAPAICNAIAQANGTRIRRLPLSKSFDI</sequence>
<dbReference type="Gene3D" id="3.90.1170.50">
    <property type="entry name" value="Aldehyde oxidase/xanthine dehydrogenase, a/b hammerhead"/>
    <property type="match status" value="1"/>
</dbReference>
<dbReference type="PANTHER" id="PTHR47495">
    <property type="entry name" value="ALDEHYDE DEHYDROGENASE"/>
    <property type="match status" value="1"/>
</dbReference>
<dbReference type="Pfam" id="PF20256">
    <property type="entry name" value="MoCoBD_2"/>
    <property type="match status" value="2"/>
</dbReference>
<name>A0A7W9AG07_9SPHN</name>
<dbReference type="InterPro" id="IPR052516">
    <property type="entry name" value="N-heterocyclic_Hydroxylase"/>
</dbReference>
<dbReference type="Gene3D" id="3.30.365.10">
    <property type="entry name" value="Aldehyde oxidase/xanthine dehydrogenase, molybdopterin binding domain"/>
    <property type="match status" value="4"/>
</dbReference>
<accession>A0A7W9AG07</accession>
<proteinExistence type="predicted"/>
<dbReference type="InterPro" id="IPR006311">
    <property type="entry name" value="TAT_signal"/>
</dbReference>
<dbReference type="AlphaFoldDB" id="A0A7W9AG07"/>
<dbReference type="SUPFAM" id="SSF56003">
    <property type="entry name" value="Molybdenum cofactor-binding domain"/>
    <property type="match status" value="2"/>
</dbReference>
<dbReference type="InterPro" id="IPR036856">
    <property type="entry name" value="Ald_Oxase/Xan_DH_a/b_sf"/>
</dbReference>
<organism evidence="2 3">
    <name type="scientific">Sphingobium boeckii</name>
    <dbReference type="NCBI Taxonomy" id="1082345"/>
    <lineage>
        <taxon>Bacteria</taxon>
        <taxon>Pseudomonadati</taxon>
        <taxon>Pseudomonadota</taxon>
        <taxon>Alphaproteobacteria</taxon>
        <taxon>Sphingomonadales</taxon>
        <taxon>Sphingomonadaceae</taxon>
        <taxon>Sphingobium</taxon>
    </lineage>
</organism>
<dbReference type="InterPro" id="IPR012368">
    <property type="entry name" value="OxRdtase_Mopterin-bd_su_IorB"/>
</dbReference>
<dbReference type="InterPro" id="IPR037165">
    <property type="entry name" value="AldOxase/xan_DH_Mopterin-bd_sf"/>
</dbReference>
<dbReference type="RefSeq" id="WP_184015669.1">
    <property type="nucleotide sequence ID" value="NZ_JACIJC010000001.1"/>
</dbReference>
<dbReference type="PIRSF" id="PIRSF036389">
    <property type="entry name" value="IOR_B"/>
    <property type="match status" value="1"/>
</dbReference>
<dbReference type="PANTHER" id="PTHR47495:SF2">
    <property type="entry name" value="ALDEHYDE DEHYDROGENASE"/>
    <property type="match status" value="1"/>
</dbReference>
<dbReference type="Pfam" id="PF02738">
    <property type="entry name" value="MoCoBD_1"/>
    <property type="match status" value="1"/>
</dbReference>
<dbReference type="InterPro" id="IPR046867">
    <property type="entry name" value="AldOxase/xan_DH_MoCoBD2"/>
</dbReference>
<dbReference type="EMBL" id="JACIJC010000001">
    <property type="protein sequence ID" value="MBB5684930.1"/>
    <property type="molecule type" value="Genomic_DNA"/>
</dbReference>
<dbReference type="InterPro" id="IPR008274">
    <property type="entry name" value="AldOxase/xan_DH_MoCoBD1"/>
</dbReference>
<reference evidence="2 3" key="1">
    <citation type="submission" date="2020-08" db="EMBL/GenBank/DDBJ databases">
        <title>Genomic Encyclopedia of Type Strains, Phase IV (KMG-IV): sequencing the most valuable type-strain genomes for metagenomic binning, comparative biology and taxonomic classification.</title>
        <authorList>
            <person name="Goeker M."/>
        </authorList>
    </citation>
    <scope>NUCLEOTIDE SEQUENCE [LARGE SCALE GENOMIC DNA]</scope>
    <source>
        <strain evidence="2 3">DSM 25079</strain>
    </source>
</reference>
<dbReference type="GO" id="GO:0016491">
    <property type="term" value="F:oxidoreductase activity"/>
    <property type="evidence" value="ECO:0007669"/>
    <property type="project" value="InterPro"/>
</dbReference>